<evidence type="ECO:0000313" key="2">
    <source>
        <dbReference type="EMBL" id="PIC43557.1"/>
    </source>
</evidence>
<dbReference type="OrthoDB" id="10669691at2759"/>
<reference evidence="3" key="1">
    <citation type="submission" date="2017-10" db="EMBL/GenBank/DDBJ databases">
        <title>Rapid genome shrinkage in a self-fertile nematode reveals novel sperm competition proteins.</title>
        <authorList>
            <person name="Yin D."/>
            <person name="Schwarz E.M."/>
            <person name="Thomas C.G."/>
            <person name="Felde R.L."/>
            <person name="Korf I.F."/>
            <person name="Cutter A.D."/>
            <person name="Schartner C.M."/>
            <person name="Ralston E.J."/>
            <person name="Meyer B.J."/>
            <person name="Haag E.S."/>
        </authorList>
    </citation>
    <scope>NUCLEOTIDE SEQUENCE [LARGE SCALE GENOMIC DNA]</scope>
    <source>
        <strain evidence="3">JU1422</strain>
    </source>
</reference>
<dbReference type="PANTHER" id="PTHR21503">
    <property type="entry name" value="F-BOX-CONTAINING HYPOTHETICAL PROTEIN C.ELEGANS"/>
    <property type="match status" value="1"/>
</dbReference>
<comment type="caution">
    <text evidence="2">The sequence shown here is derived from an EMBL/GenBank/DDBJ whole genome shotgun (WGS) entry which is preliminary data.</text>
</comment>
<dbReference type="InterPro" id="IPR012885">
    <property type="entry name" value="F-box_Sdz-33"/>
</dbReference>
<accession>A0A2G5UVI1</accession>
<sequence>MGIEIDVVSFNMNDFKGQCREIVDGLRSTFRRIPTFQINGEDQRQDELQYILDNMKYTSRLEIFATTIEGLPLKIPVTTEDLFIYTGSWITLDYVMSLKMSTMVLCNTNLTNEDINVIFKSWMEMKSFQNLEHFEIDLTNRNDFVEVALKDIPYEKRPSITGPNPFYAQVDTIFEVTRRDGQKACIEVSELTQFFVTMRPRLPLLKFADSPE</sequence>
<name>A0A2G5UVI1_9PELO</name>
<organism evidence="2 3">
    <name type="scientific">Caenorhabditis nigoni</name>
    <dbReference type="NCBI Taxonomy" id="1611254"/>
    <lineage>
        <taxon>Eukaryota</taxon>
        <taxon>Metazoa</taxon>
        <taxon>Ecdysozoa</taxon>
        <taxon>Nematoda</taxon>
        <taxon>Chromadorea</taxon>
        <taxon>Rhabditida</taxon>
        <taxon>Rhabditina</taxon>
        <taxon>Rhabditomorpha</taxon>
        <taxon>Rhabditoidea</taxon>
        <taxon>Rhabditidae</taxon>
        <taxon>Peloderinae</taxon>
        <taxon>Caenorhabditis</taxon>
    </lineage>
</organism>
<feature type="domain" description="Sdz-33 F-box" evidence="1">
    <location>
        <begin position="80"/>
        <end position="136"/>
    </location>
</feature>
<evidence type="ECO:0000313" key="3">
    <source>
        <dbReference type="Proteomes" id="UP000230233"/>
    </source>
</evidence>
<protein>
    <recommendedName>
        <fullName evidence="1">Sdz-33 F-box domain-containing protein</fullName>
    </recommendedName>
</protein>
<dbReference type="Proteomes" id="UP000230233">
    <property type="component" value="Chromosome II"/>
</dbReference>
<keyword evidence="3" id="KW-1185">Reference proteome</keyword>
<dbReference type="AlphaFoldDB" id="A0A2G5UVI1"/>
<gene>
    <name evidence="2" type="primary">Cnig_chr_II.g4245</name>
    <name evidence="2" type="ORF">B9Z55_004245</name>
</gene>
<dbReference type="Pfam" id="PF07735">
    <property type="entry name" value="FBA_2"/>
    <property type="match status" value="1"/>
</dbReference>
<dbReference type="PANTHER" id="PTHR21503:SF8">
    <property type="entry name" value="F-BOX ASSOCIATED DOMAIN-CONTAINING PROTEIN-RELATED"/>
    <property type="match status" value="1"/>
</dbReference>
<evidence type="ECO:0000259" key="1">
    <source>
        <dbReference type="Pfam" id="PF07735"/>
    </source>
</evidence>
<dbReference type="EMBL" id="PDUG01000002">
    <property type="protein sequence ID" value="PIC43557.1"/>
    <property type="molecule type" value="Genomic_DNA"/>
</dbReference>
<proteinExistence type="predicted"/>